<comment type="caution">
    <text evidence="17">The sequence shown here is derived from an EMBL/GenBank/DDBJ whole genome shotgun (WGS) entry which is preliminary data.</text>
</comment>
<comment type="catalytic activity">
    <reaction evidence="15">
        <text>phosphoenolpyruvate + UDP-N-acetyl-alpha-D-glucosamine = UDP-N-acetyl-3-O-(1-carboxyvinyl)-alpha-D-glucosamine + phosphate</text>
        <dbReference type="Rhea" id="RHEA:18681"/>
        <dbReference type="ChEBI" id="CHEBI:43474"/>
        <dbReference type="ChEBI" id="CHEBI:57705"/>
        <dbReference type="ChEBI" id="CHEBI:58702"/>
        <dbReference type="ChEBI" id="CHEBI:68483"/>
        <dbReference type="EC" id="2.5.1.7"/>
    </reaction>
</comment>
<dbReference type="STRING" id="1802610.A2W32_03895"/>
<proteinExistence type="inferred from homology"/>
<evidence type="ECO:0000313" key="18">
    <source>
        <dbReference type="Proteomes" id="UP000177371"/>
    </source>
</evidence>
<dbReference type="GO" id="GO:0071555">
    <property type="term" value="P:cell wall organization"/>
    <property type="evidence" value="ECO:0007669"/>
    <property type="project" value="UniProtKB-KW"/>
</dbReference>
<accession>A0A1F4V345</accession>
<evidence type="ECO:0000256" key="10">
    <source>
        <dbReference type="ARBA" id="ARBA00038367"/>
    </source>
</evidence>
<dbReference type="EC" id="2.5.1.7" evidence="11"/>
<dbReference type="InterPro" id="IPR050068">
    <property type="entry name" value="MurA_subfamily"/>
</dbReference>
<keyword evidence="4" id="KW-0132">Cell division</keyword>
<dbReference type="AlphaFoldDB" id="A0A1F4V345"/>
<keyword evidence="3" id="KW-0963">Cytoplasm</keyword>
<comment type="pathway">
    <text evidence="2">Cell wall biogenesis; peptidoglycan biosynthesis.</text>
</comment>
<dbReference type="PANTHER" id="PTHR43783">
    <property type="entry name" value="UDP-N-ACETYLGLUCOSAMINE 1-CARBOXYVINYLTRANSFERASE"/>
    <property type="match status" value="1"/>
</dbReference>
<keyword evidence="8" id="KW-0131">Cell cycle</keyword>
<dbReference type="Gene3D" id="3.65.10.10">
    <property type="entry name" value="Enolpyruvate transferase domain"/>
    <property type="match status" value="2"/>
</dbReference>
<evidence type="ECO:0000256" key="13">
    <source>
        <dbReference type="ARBA" id="ARBA00042443"/>
    </source>
</evidence>
<dbReference type="InterPro" id="IPR013792">
    <property type="entry name" value="RNA3'P_cycl/enolpyr_Trfase_a/b"/>
</dbReference>
<keyword evidence="6" id="KW-0133">Cell shape</keyword>
<dbReference type="EMBL" id="MEUT01000017">
    <property type="protein sequence ID" value="OGC51569.1"/>
    <property type="molecule type" value="Genomic_DNA"/>
</dbReference>
<keyword evidence="7" id="KW-0573">Peptidoglycan synthesis</keyword>
<evidence type="ECO:0000256" key="7">
    <source>
        <dbReference type="ARBA" id="ARBA00022984"/>
    </source>
</evidence>
<keyword evidence="5" id="KW-0808">Transferase</keyword>
<evidence type="ECO:0000259" key="16">
    <source>
        <dbReference type="Pfam" id="PF00275"/>
    </source>
</evidence>
<evidence type="ECO:0000256" key="4">
    <source>
        <dbReference type="ARBA" id="ARBA00022618"/>
    </source>
</evidence>
<dbReference type="PANTHER" id="PTHR43783:SF1">
    <property type="entry name" value="UDP-N-ACETYLGLUCOSAMINE 1-CARBOXYVINYLTRANSFERASE"/>
    <property type="match status" value="1"/>
</dbReference>
<evidence type="ECO:0000256" key="5">
    <source>
        <dbReference type="ARBA" id="ARBA00022679"/>
    </source>
</evidence>
<evidence type="ECO:0000256" key="3">
    <source>
        <dbReference type="ARBA" id="ARBA00022490"/>
    </source>
</evidence>
<evidence type="ECO:0000256" key="12">
    <source>
        <dbReference type="ARBA" id="ARBA00039754"/>
    </source>
</evidence>
<evidence type="ECO:0000256" key="2">
    <source>
        <dbReference type="ARBA" id="ARBA00004752"/>
    </source>
</evidence>
<comment type="similarity">
    <text evidence="10">Belongs to the EPSP synthase family. MurA subfamily.</text>
</comment>
<dbReference type="GO" id="GO:0008360">
    <property type="term" value="P:regulation of cell shape"/>
    <property type="evidence" value="ECO:0007669"/>
    <property type="project" value="UniProtKB-KW"/>
</dbReference>
<dbReference type="GO" id="GO:0005737">
    <property type="term" value="C:cytoplasm"/>
    <property type="evidence" value="ECO:0007669"/>
    <property type="project" value="UniProtKB-SubCell"/>
</dbReference>
<evidence type="ECO:0000256" key="9">
    <source>
        <dbReference type="ARBA" id="ARBA00023316"/>
    </source>
</evidence>
<dbReference type="GO" id="GO:0008760">
    <property type="term" value="F:UDP-N-acetylglucosamine 1-carboxyvinyltransferase activity"/>
    <property type="evidence" value="ECO:0007669"/>
    <property type="project" value="UniProtKB-EC"/>
</dbReference>
<evidence type="ECO:0000256" key="15">
    <source>
        <dbReference type="ARBA" id="ARBA00047527"/>
    </source>
</evidence>
<evidence type="ECO:0000256" key="8">
    <source>
        <dbReference type="ARBA" id="ARBA00023306"/>
    </source>
</evidence>
<evidence type="ECO:0000256" key="11">
    <source>
        <dbReference type="ARBA" id="ARBA00039108"/>
    </source>
</evidence>
<dbReference type="NCBIfam" id="NF006873">
    <property type="entry name" value="PRK09369.1"/>
    <property type="match status" value="1"/>
</dbReference>
<sequence>MSLLIVEGGIPLIGHVHISGSKNSAVALIPAALFSNEDVVLDNVPRVGAVDFLISIIKSMGGKAEWISKNKLLINGASLDTFEVPYEFGSVYRNTSLLAGPLMFRFGQAVLPKQNPDAIVVKPINRWIDSWKSLGIDVKEDEKFIYLKAEQISGTTINFKVNTHMGTGNTILSSIFSPGETTILNASEEPEINDLIAFCNEIGADVDRIEPHKIRVVGKHIFKGASFKVQNDINEAITFAVGALVTNGNVSMKGVDKSSITSFTNVLTKIGANFEFSGEEMRVWHANEKLKSIEVNTAPAPGFMTHWKSLITLLATRANGISLVHDTVNTNRFEFTRDLNRMGAKVEILKPSEVGMIPVISDDSYDFNKSGEPHTVARITGPTKLRGTKSHIIDLRSGAVLILAALSAEGKSEIGGSENVSRGFEDFFDKLSSLGARFNYVD</sequence>
<reference evidence="17 18" key="1">
    <citation type="journal article" date="2016" name="Nat. Commun.">
        <title>Thousands of microbial genomes shed light on interconnected biogeochemical processes in an aquifer system.</title>
        <authorList>
            <person name="Anantharaman K."/>
            <person name="Brown C.T."/>
            <person name="Hug L.A."/>
            <person name="Sharon I."/>
            <person name="Castelle C.J."/>
            <person name="Probst A.J."/>
            <person name="Thomas B.C."/>
            <person name="Singh A."/>
            <person name="Wilkins M.J."/>
            <person name="Karaoz U."/>
            <person name="Brodie E.L."/>
            <person name="Williams K.H."/>
            <person name="Hubbard S.S."/>
            <person name="Banfield J.F."/>
        </authorList>
    </citation>
    <scope>NUCLEOTIDE SEQUENCE [LARGE SCALE GENOMIC DNA]</scope>
</reference>
<dbReference type="GO" id="GO:0009252">
    <property type="term" value="P:peptidoglycan biosynthetic process"/>
    <property type="evidence" value="ECO:0007669"/>
    <property type="project" value="UniProtKB-KW"/>
</dbReference>
<evidence type="ECO:0000256" key="14">
    <source>
        <dbReference type="ARBA" id="ARBA00042842"/>
    </source>
</evidence>
<protein>
    <recommendedName>
        <fullName evidence="12">UDP-N-acetylglucosamine 1-carboxyvinyltransferase</fullName>
        <ecNumber evidence="11">2.5.1.7</ecNumber>
    </recommendedName>
    <alternativeName>
        <fullName evidence="13">Enoylpyruvate transferase</fullName>
    </alternativeName>
    <alternativeName>
        <fullName evidence="14">UDP-N-acetylglucosamine enolpyruvyl transferase</fullName>
    </alternativeName>
</protein>
<name>A0A1F4V345_UNCKA</name>
<evidence type="ECO:0000256" key="6">
    <source>
        <dbReference type="ARBA" id="ARBA00022960"/>
    </source>
</evidence>
<dbReference type="InterPro" id="IPR036968">
    <property type="entry name" value="Enolpyruvate_Tfrase_sf"/>
</dbReference>
<dbReference type="SUPFAM" id="SSF55205">
    <property type="entry name" value="EPT/RTPC-like"/>
    <property type="match status" value="1"/>
</dbReference>
<dbReference type="GO" id="GO:0051301">
    <property type="term" value="P:cell division"/>
    <property type="evidence" value="ECO:0007669"/>
    <property type="project" value="UniProtKB-KW"/>
</dbReference>
<gene>
    <name evidence="17" type="ORF">A2W32_03895</name>
</gene>
<evidence type="ECO:0000313" key="17">
    <source>
        <dbReference type="EMBL" id="OGC51569.1"/>
    </source>
</evidence>
<dbReference type="InterPro" id="IPR001986">
    <property type="entry name" value="Enolpyruvate_Tfrase_dom"/>
</dbReference>
<organism evidence="17 18">
    <name type="scientific">candidate division WWE3 bacterium RBG_16_37_10</name>
    <dbReference type="NCBI Taxonomy" id="1802610"/>
    <lineage>
        <taxon>Bacteria</taxon>
        <taxon>Katanobacteria</taxon>
    </lineage>
</organism>
<comment type="subcellular location">
    <subcellularLocation>
        <location evidence="1">Cytoplasm</location>
    </subcellularLocation>
</comment>
<dbReference type="Pfam" id="PF00275">
    <property type="entry name" value="EPSP_synthase"/>
    <property type="match status" value="1"/>
</dbReference>
<keyword evidence="9" id="KW-0961">Cell wall biogenesis/degradation</keyword>
<feature type="domain" description="Enolpyruvate transferase" evidence="16">
    <location>
        <begin position="7"/>
        <end position="431"/>
    </location>
</feature>
<dbReference type="Proteomes" id="UP000177371">
    <property type="component" value="Unassembled WGS sequence"/>
</dbReference>
<evidence type="ECO:0000256" key="1">
    <source>
        <dbReference type="ARBA" id="ARBA00004496"/>
    </source>
</evidence>